<comment type="caution">
    <text evidence="2">The sequence shown here is derived from an EMBL/GenBank/DDBJ whole genome shotgun (WGS) entry which is preliminary data.</text>
</comment>
<feature type="region of interest" description="Disordered" evidence="1">
    <location>
        <begin position="1"/>
        <end position="27"/>
    </location>
</feature>
<proteinExistence type="predicted"/>
<accession>A0ABN7WJ54</accession>
<keyword evidence="3" id="KW-1185">Reference proteome</keyword>
<dbReference type="EMBL" id="CAJVQB010046960">
    <property type="protein sequence ID" value="CAG8833238.1"/>
    <property type="molecule type" value="Genomic_DNA"/>
</dbReference>
<evidence type="ECO:0000256" key="1">
    <source>
        <dbReference type="SAM" id="MobiDB-lite"/>
    </source>
</evidence>
<sequence length="54" mass="6296">MQTDEKNYTLLETNKLPEEEMTAEPLNSLKDKLSVIYRKAEKNKKLQTKPDGDK</sequence>
<feature type="non-terminal residue" evidence="2">
    <location>
        <position position="54"/>
    </location>
</feature>
<evidence type="ECO:0000313" key="2">
    <source>
        <dbReference type="EMBL" id="CAG8833238.1"/>
    </source>
</evidence>
<name>A0ABN7WJ54_GIGMA</name>
<dbReference type="Proteomes" id="UP000789901">
    <property type="component" value="Unassembled WGS sequence"/>
</dbReference>
<gene>
    <name evidence="2" type="ORF">GMARGA_LOCUS31452</name>
</gene>
<reference evidence="2 3" key="1">
    <citation type="submission" date="2021-06" db="EMBL/GenBank/DDBJ databases">
        <authorList>
            <person name="Kallberg Y."/>
            <person name="Tangrot J."/>
            <person name="Rosling A."/>
        </authorList>
    </citation>
    <scope>NUCLEOTIDE SEQUENCE [LARGE SCALE GENOMIC DNA]</scope>
    <source>
        <strain evidence="2 3">120-4 pot B 10/14</strain>
    </source>
</reference>
<protein>
    <submittedName>
        <fullName evidence="2">6609_t:CDS:1</fullName>
    </submittedName>
</protein>
<organism evidence="2 3">
    <name type="scientific">Gigaspora margarita</name>
    <dbReference type="NCBI Taxonomy" id="4874"/>
    <lineage>
        <taxon>Eukaryota</taxon>
        <taxon>Fungi</taxon>
        <taxon>Fungi incertae sedis</taxon>
        <taxon>Mucoromycota</taxon>
        <taxon>Glomeromycotina</taxon>
        <taxon>Glomeromycetes</taxon>
        <taxon>Diversisporales</taxon>
        <taxon>Gigasporaceae</taxon>
        <taxon>Gigaspora</taxon>
    </lineage>
</organism>
<evidence type="ECO:0000313" key="3">
    <source>
        <dbReference type="Proteomes" id="UP000789901"/>
    </source>
</evidence>